<name>A0A195DJK0_9HYME</name>
<dbReference type="EMBL" id="KQ980794">
    <property type="protein sequence ID" value="KYN13063.1"/>
    <property type="molecule type" value="Genomic_DNA"/>
</dbReference>
<evidence type="ECO:0000313" key="1">
    <source>
        <dbReference type="EMBL" id="KYN13063.1"/>
    </source>
</evidence>
<proteinExistence type="predicted"/>
<accession>A0A195DJK0</accession>
<gene>
    <name evidence="1" type="ORF">ALC57_14745</name>
</gene>
<organism evidence="1 2">
    <name type="scientific">Trachymyrmex cornetzi</name>
    <dbReference type="NCBI Taxonomy" id="471704"/>
    <lineage>
        <taxon>Eukaryota</taxon>
        <taxon>Metazoa</taxon>
        <taxon>Ecdysozoa</taxon>
        <taxon>Arthropoda</taxon>
        <taxon>Hexapoda</taxon>
        <taxon>Insecta</taxon>
        <taxon>Pterygota</taxon>
        <taxon>Neoptera</taxon>
        <taxon>Endopterygota</taxon>
        <taxon>Hymenoptera</taxon>
        <taxon>Apocrita</taxon>
        <taxon>Aculeata</taxon>
        <taxon>Formicoidea</taxon>
        <taxon>Formicidae</taxon>
        <taxon>Myrmicinae</taxon>
        <taxon>Trachymyrmex</taxon>
    </lineage>
</organism>
<sequence>MRSLRLSAFSTVISRSSAFCCVSEEYHFSLRLWRNVLIVTKRRGVKVKSQDREAPLFDRQVYPTSSTTMTKSLTLPEPTADKKVVISVLASIATVQCGTILTPVIGKLVSEKVVEAHGSNVVHPSALVAAASPALLRYADVALVQQPVAEIVQPVAKASLVAEKTIEAHGHQVIHDARPLIAVAKPLAAVESHVAIPAIASREIAYTAPYYSPYYSPYYPHQLIAEKTVSNYGHTIQHAYK</sequence>
<keyword evidence="2" id="KW-1185">Reference proteome</keyword>
<dbReference type="Proteomes" id="UP000078492">
    <property type="component" value="Unassembled WGS sequence"/>
</dbReference>
<reference evidence="1 2" key="1">
    <citation type="submission" date="2015-09" db="EMBL/GenBank/DDBJ databases">
        <title>Trachymyrmex cornetzi WGS genome.</title>
        <authorList>
            <person name="Nygaard S."/>
            <person name="Hu H."/>
            <person name="Boomsma J."/>
            <person name="Zhang G."/>
        </authorList>
    </citation>
    <scope>NUCLEOTIDE SEQUENCE [LARGE SCALE GENOMIC DNA]</scope>
    <source>
        <strain evidence="1">Tcor2-1</strain>
        <tissue evidence="1">Whole body</tissue>
    </source>
</reference>
<dbReference type="AlphaFoldDB" id="A0A195DJK0"/>
<protein>
    <submittedName>
        <fullName evidence="1">Uncharacterized protein</fullName>
    </submittedName>
</protein>
<evidence type="ECO:0000313" key="2">
    <source>
        <dbReference type="Proteomes" id="UP000078492"/>
    </source>
</evidence>